<organism evidence="5 6">
    <name type="scientific">Mycobacterium sherrisii</name>
    <dbReference type="NCBI Taxonomy" id="243061"/>
    <lineage>
        <taxon>Bacteria</taxon>
        <taxon>Bacillati</taxon>
        <taxon>Actinomycetota</taxon>
        <taxon>Actinomycetes</taxon>
        <taxon>Mycobacteriales</taxon>
        <taxon>Mycobacteriaceae</taxon>
        <taxon>Mycobacterium</taxon>
        <taxon>Mycobacterium simiae complex</taxon>
    </lineage>
</organism>
<dbReference type="Pfam" id="PF12833">
    <property type="entry name" value="HTH_18"/>
    <property type="match status" value="1"/>
</dbReference>
<evidence type="ECO:0000313" key="5">
    <source>
        <dbReference type="EMBL" id="ODR06870.1"/>
    </source>
</evidence>
<sequence length="319" mass="35110">MGVLSRPSVVRHEQFRTFDPEDARRFFAAAYTPGWRITGIGRGSAVKHRRYTVPAVTLDDVLMQGRVNCEIPGADDVLVIQPRAGALTVSANRLPELDHPVLVAHDMPCVLWVNSGRFDVVSIGSDVLRKAAAGQYAPLPQKIRFLDWRPCSSAAARAWHRALEYAKATLCSADTAGQPLIAATVATVLATALLECYPSNLTADSDVLSDPAVPEALKDAVSFIHCHAGADVGIHEVAAAVHLTPRAVQYLFRHQLDTTPTRYLRRVRLHRAHLDLLSSDRSLTTVAEVAQRWGFLHTGRFAVQYRKTYGQSPHTTLRQ</sequence>
<keyword evidence="3" id="KW-0804">Transcription</keyword>
<dbReference type="InterPro" id="IPR018060">
    <property type="entry name" value="HTH_AraC"/>
</dbReference>
<keyword evidence="2" id="KW-0238">DNA-binding</keyword>
<keyword evidence="6" id="KW-1185">Reference proteome</keyword>
<name>A0A1E3SXS7_9MYCO</name>
<evidence type="ECO:0000256" key="2">
    <source>
        <dbReference type="ARBA" id="ARBA00023125"/>
    </source>
</evidence>
<dbReference type="SMART" id="SM00342">
    <property type="entry name" value="HTH_ARAC"/>
    <property type="match status" value="1"/>
</dbReference>
<accession>A0A1E3SXS7</accession>
<dbReference type="PANTHER" id="PTHR46796">
    <property type="entry name" value="HTH-TYPE TRANSCRIPTIONAL ACTIVATOR RHAS-RELATED"/>
    <property type="match status" value="1"/>
</dbReference>
<dbReference type="SUPFAM" id="SSF46689">
    <property type="entry name" value="Homeodomain-like"/>
    <property type="match status" value="2"/>
</dbReference>
<dbReference type="InterPro" id="IPR009057">
    <property type="entry name" value="Homeodomain-like_sf"/>
</dbReference>
<protein>
    <submittedName>
        <fullName evidence="5">AraC family transcriptional regulator</fullName>
    </submittedName>
</protein>
<gene>
    <name evidence="5" type="ORF">BHQ21_10430</name>
</gene>
<keyword evidence="1" id="KW-0805">Transcription regulation</keyword>
<evidence type="ECO:0000259" key="4">
    <source>
        <dbReference type="PROSITE" id="PS01124"/>
    </source>
</evidence>
<dbReference type="InterPro" id="IPR018062">
    <property type="entry name" value="HTH_AraC-typ_CS"/>
</dbReference>
<feature type="domain" description="HTH araC/xylS-type" evidence="4">
    <location>
        <begin position="218"/>
        <end position="319"/>
    </location>
</feature>
<dbReference type="AlphaFoldDB" id="A0A1E3SXS7"/>
<dbReference type="PROSITE" id="PS01124">
    <property type="entry name" value="HTH_ARAC_FAMILY_2"/>
    <property type="match status" value="1"/>
</dbReference>
<evidence type="ECO:0000256" key="3">
    <source>
        <dbReference type="ARBA" id="ARBA00023163"/>
    </source>
</evidence>
<dbReference type="Gene3D" id="1.10.10.60">
    <property type="entry name" value="Homeodomain-like"/>
    <property type="match status" value="1"/>
</dbReference>
<dbReference type="InterPro" id="IPR050204">
    <property type="entry name" value="AraC_XylS_family_regulators"/>
</dbReference>
<dbReference type="Proteomes" id="UP000094224">
    <property type="component" value="Unassembled WGS sequence"/>
</dbReference>
<dbReference type="PROSITE" id="PS00041">
    <property type="entry name" value="HTH_ARAC_FAMILY_1"/>
    <property type="match status" value="1"/>
</dbReference>
<dbReference type="EMBL" id="MIHC01000015">
    <property type="protein sequence ID" value="ODR06870.1"/>
    <property type="molecule type" value="Genomic_DNA"/>
</dbReference>
<dbReference type="GO" id="GO:0043565">
    <property type="term" value="F:sequence-specific DNA binding"/>
    <property type="evidence" value="ECO:0007669"/>
    <property type="project" value="InterPro"/>
</dbReference>
<comment type="caution">
    <text evidence="5">The sequence shown here is derived from an EMBL/GenBank/DDBJ whole genome shotgun (WGS) entry which is preliminary data.</text>
</comment>
<evidence type="ECO:0000256" key="1">
    <source>
        <dbReference type="ARBA" id="ARBA00023015"/>
    </source>
</evidence>
<dbReference type="STRING" id="243061.AWC25_25665"/>
<dbReference type="PANTHER" id="PTHR46796:SF12">
    <property type="entry name" value="HTH-TYPE DNA-BINDING TRANSCRIPTIONAL ACTIVATOR EUTR"/>
    <property type="match status" value="1"/>
</dbReference>
<dbReference type="GO" id="GO:0003700">
    <property type="term" value="F:DNA-binding transcription factor activity"/>
    <property type="evidence" value="ECO:0007669"/>
    <property type="project" value="InterPro"/>
</dbReference>
<proteinExistence type="predicted"/>
<evidence type="ECO:0000313" key="6">
    <source>
        <dbReference type="Proteomes" id="UP000094224"/>
    </source>
</evidence>
<reference evidence="6" key="1">
    <citation type="submission" date="2016-09" db="EMBL/GenBank/DDBJ databases">
        <authorList>
            <person name="Greninger A.L."/>
            <person name="Jerome K.R."/>
            <person name="Mcnair B."/>
            <person name="Wallis C."/>
            <person name="Fang F."/>
        </authorList>
    </citation>
    <scope>NUCLEOTIDE SEQUENCE [LARGE SCALE GENOMIC DNA]</scope>
    <source>
        <strain evidence="6">BC1_M4</strain>
    </source>
</reference>